<keyword evidence="6" id="KW-1185">Reference proteome</keyword>
<dbReference type="PROSITE" id="PS51257">
    <property type="entry name" value="PROKAR_LIPOPROTEIN"/>
    <property type="match status" value="1"/>
</dbReference>
<evidence type="ECO:0000313" key="5">
    <source>
        <dbReference type="EMBL" id="CAF4323774.1"/>
    </source>
</evidence>
<evidence type="ECO:0000313" key="3">
    <source>
        <dbReference type="EMBL" id="CAF1450244.1"/>
    </source>
</evidence>
<dbReference type="AlphaFoldDB" id="A0A815PJ92"/>
<dbReference type="Proteomes" id="UP000663829">
    <property type="component" value="Unassembled WGS sequence"/>
</dbReference>
<name>A0A815PJ92_9BILA</name>
<evidence type="ECO:0000313" key="2">
    <source>
        <dbReference type="EMBL" id="CAF0987398.1"/>
    </source>
</evidence>
<sequence>MQMALIKVSDVFCFVVLVISCFRYFLAAAVVGTGFSFAKAGIHPYDPRVIRKERLIKNGSTTASKKLPRSASVEFDNSFYPDNQTSAITITAPQRKKLVRYSSDPNLFSNSGEHIQEEVSLRTMATSSLNRTQSSITFNFPTAAHLSLSSSFLDTTSPPKPSTSSADLNESLAAIDKIVEKHFGQPKETARAKKHLLSRPHGTIVTDVDEYALSVIRKKKAAKENKTGTTMKRTASTPRKQKPSTNTLDILVSDHFNDVDAPPTHNRL</sequence>
<organism evidence="3 6">
    <name type="scientific">Didymodactylos carnosus</name>
    <dbReference type="NCBI Taxonomy" id="1234261"/>
    <lineage>
        <taxon>Eukaryota</taxon>
        <taxon>Metazoa</taxon>
        <taxon>Spiralia</taxon>
        <taxon>Gnathifera</taxon>
        <taxon>Rotifera</taxon>
        <taxon>Eurotatoria</taxon>
        <taxon>Bdelloidea</taxon>
        <taxon>Philodinida</taxon>
        <taxon>Philodinidae</taxon>
        <taxon>Didymodactylos</taxon>
    </lineage>
</organism>
<evidence type="ECO:0000256" key="1">
    <source>
        <dbReference type="SAM" id="MobiDB-lite"/>
    </source>
</evidence>
<dbReference type="EMBL" id="CAJOBC010084888">
    <property type="protein sequence ID" value="CAF4323774.1"/>
    <property type="molecule type" value="Genomic_DNA"/>
</dbReference>
<comment type="caution">
    <text evidence="3">The sequence shown here is derived from an EMBL/GenBank/DDBJ whole genome shotgun (WGS) entry which is preliminary data.</text>
</comment>
<dbReference type="Proteomes" id="UP000682733">
    <property type="component" value="Unassembled WGS sequence"/>
</dbReference>
<feature type="region of interest" description="Disordered" evidence="1">
    <location>
        <begin position="221"/>
        <end position="247"/>
    </location>
</feature>
<dbReference type="EMBL" id="CAJOBA010005904">
    <property type="protein sequence ID" value="CAF3757640.1"/>
    <property type="molecule type" value="Genomic_DNA"/>
</dbReference>
<feature type="compositionally biased region" description="Polar residues" evidence="1">
    <location>
        <begin position="227"/>
        <end position="247"/>
    </location>
</feature>
<evidence type="ECO:0000313" key="4">
    <source>
        <dbReference type="EMBL" id="CAF3757640.1"/>
    </source>
</evidence>
<gene>
    <name evidence="3" type="ORF">GPM918_LOCUS34709</name>
    <name evidence="2" type="ORF">OVA965_LOCUS13897</name>
    <name evidence="5" type="ORF">SRO942_LOCUS35413</name>
    <name evidence="4" type="ORF">TMI583_LOCUS13900</name>
</gene>
<reference evidence="3" key="1">
    <citation type="submission" date="2021-02" db="EMBL/GenBank/DDBJ databases">
        <authorList>
            <person name="Nowell W R."/>
        </authorList>
    </citation>
    <scope>NUCLEOTIDE SEQUENCE</scope>
</reference>
<accession>A0A815PJ92</accession>
<dbReference type="Proteomes" id="UP000677228">
    <property type="component" value="Unassembled WGS sequence"/>
</dbReference>
<dbReference type="EMBL" id="CAJNOQ010019440">
    <property type="protein sequence ID" value="CAF1450244.1"/>
    <property type="molecule type" value="Genomic_DNA"/>
</dbReference>
<proteinExistence type="predicted"/>
<evidence type="ECO:0000313" key="6">
    <source>
        <dbReference type="Proteomes" id="UP000663829"/>
    </source>
</evidence>
<dbReference type="EMBL" id="CAJNOK010005897">
    <property type="protein sequence ID" value="CAF0987398.1"/>
    <property type="molecule type" value="Genomic_DNA"/>
</dbReference>
<dbReference type="Proteomes" id="UP000681722">
    <property type="component" value="Unassembled WGS sequence"/>
</dbReference>
<protein>
    <submittedName>
        <fullName evidence="3">Uncharacterized protein</fullName>
    </submittedName>
</protein>